<proteinExistence type="predicted"/>
<dbReference type="SUPFAM" id="SSF49854">
    <property type="entry name" value="Spermadhesin, CUB domain"/>
    <property type="match status" value="1"/>
</dbReference>
<evidence type="ECO:0000313" key="3">
    <source>
        <dbReference type="WBParaSite" id="maker-unitig_22895-snap-gene-0.2-mRNA-1"/>
    </source>
</evidence>
<evidence type="ECO:0000313" key="2">
    <source>
        <dbReference type="Proteomes" id="UP000095280"/>
    </source>
</evidence>
<keyword evidence="2" id="KW-1185">Reference proteome</keyword>
<accession>A0A1I8F6Z6</accession>
<feature type="region of interest" description="Disordered" evidence="1">
    <location>
        <begin position="364"/>
        <end position="405"/>
    </location>
</feature>
<organism evidence="2 3">
    <name type="scientific">Macrostomum lignano</name>
    <dbReference type="NCBI Taxonomy" id="282301"/>
    <lineage>
        <taxon>Eukaryota</taxon>
        <taxon>Metazoa</taxon>
        <taxon>Spiralia</taxon>
        <taxon>Lophotrochozoa</taxon>
        <taxon>Platyhelminthes</taxon>
        <taxon>Rhabditophora</taxon>
        <taxon>Macrostomorpha</taxon>
        <taxon>Macrostomida</taxon>
        <taxon>Macrostomidae</taxon>
        <taxon>Macrostomum</taxon>
    </lineage>
</organism>
<evidence type="ECO:0000256" key="1">
    <source>
        <dbReference type="SAM" id="MobiDB-lite"/>
    </source>
</evidence>
<dbReference type="AlphaFoldDB" id="A0A1I8F6Z6"/>
<reference evidence="3" key="1">
    <citation type="submission" date="2016-11" db="UniProtKB">
        <authorList>
            <consortium name="WormBaseParasite"/>
        </authorList>
    </citation>
    <scope>IDENTIFICATION</scope>
</reference>
<name>A0A1I8F6Z6_9PLAT</name>
<sequence>TPRSRHPPLERLLLCRETDQERPQPAEPAPTARLASPSLYDVPWRRLLARFSVGRCFTNSSTGDKLARRPYQRDARSMAALGLGARAAGRTCSTKRTARLLLHSLGKKRGRKAAKAASVGAAARSSKGVGSAVETSTRRLLAGLFSFARHASRFAAPGWSTIFTGGCDVTVGLKCLGQAVPCPCCLSMNWIMSLTHSETGFRAMLASARSCLNNLLLLAMDDIFRPNCREGLVVALLSVAMATVQEARHQRVLPQQPQVCTEFIGSQGWRDDSFCFTSPFYPAQYPNNTDCIKRSSECLNDYLEIRMARSAIAPPLRACRMATTAGCAASGRRPDTGAPHLTGCSARQGRFLWLRFPLRRGHQAPGPAAGVPQCGGVRRQFGKPAPSRQTDLLAQATPRTAPRNQ</sequence>
<dbReference type="WBParaSite" id="maker-unitig_22895-snap-gene-0.2-mRNA-1">
    <property type="protein sequence ID" value="maker-unitig_22895-snap-gene-0.2-mRNA-1"/>
    <property type="gene ID" value="maker-unitig_22895-snap-gene-0.2"/>
</dbReference>
<dbReference type="InterPro" id="IPR035914">
    <property type="entry name" value="Sperma_CUB_dom_sf"/>
</dbReference>
<dbReference type="Proteomes" id="UP000095280">
    <property type="component" value="Unplaced"/>
</dbReference>
<protein>
    <submittedName>
        <fullName evidence="3">C-type lectin domain-containing protein</fullName>
    </submittedName>
</protein>